<dbReference type="Proteomes" id="UP000070093">
    <property type="component" value="Unassembled WGS sequence"/>
</dbReference>
<dbReference type="RefSeq" id="WP_155719877.1">
    <property type="nucleotide sequence ID" value="NZ_KQ965633.1"/>
</dbReference>
<comment type="caution">
    <text evidence="2">The sequence shown here is derived from an EMBL/GenBank/DDBJ whole genome shotgun (WGS) entry which is preliminary data.</text>
</comment>
<dbReference type="EMBL" id="LTAG01000017">
    <property type="protein sequence ID" value="KXO18133.1"/>
    <property type="molecule type" value="Genomic_DNA"/>
</dbReference>
<sequence length="171" mass="20042">MVRFFSYFFAVMALLTLSLKSYGQDNKTVYSCDPEINEWVKANLDKIHKMSRTEWLLLDEMKGRAVFAAFTAQQQQDFWQTKIKEVLALDWKTEERTHIQKLGNFFKEHFFIFSNHSPESEKVLVDFCMKWASEAKEQLGWDDKIVYAIVMSGAKVLDTKGNLEPLPQRSK</sequence>
<feature type="chain" id="PRO_5007481211" evidence="1">
    <location>
        <begin position="24"/>
        <end position="171"/>
    </location>
</feature>
<dbReference type="AlphaFoldDB" id="A0A137T085"/>
<accession>A0A137T085</accession>
<keyword evidence="1" id="KW-0732">Signal</keyword>
<evidence type="ECO:0000313" key="2">
    <source>
        <dbReference type="EMBL" id="KXO18133.1"/>
    </source>
</evidence>
<name>A0A137T085_9BACT</name>
<evidence type="ECO:0000256" key="1">
    <source>
        <dbReference type="SAM" id="SignalP"/>
    </source>
</evidence>
<proteinExistence type="predicted"/>
<organism evidence="2 3">
    <name type="scientific">Prevotella bivia</name>
    <dbReference type="NCBI Taxonomy" id="28125"/>
    <lineage>
        <taxon>Bacteria</taxon>
        <taxon>Pseudomonadati</taxon>
        <taxon>Bacteroidota</taxon>
        <taxon>Bacteroidia</taxon>
        <taxon>Bacteroidales</taxon>
        <taxon>Prevotellaceae</taxon>
        <taxon>Prevotella</taxon>
    </lineage>
</organism>
<gene>
    <name evidence="2" type="ORF">HMPREF3202_00386</name>
</gene>
<feature type="signal peptide" evidence="1">
    <location>
        <begin position="1"/>
        <end position="23"/>
    </location>
</feature>
<protein>
    <submittedName>
        <fullName evidence="2">Uncharacterized protein</fullName>
    </submittedName>
</protein>
<evidence type="ECO:0000313" key="3">
    <source>
        <dbReference type="Proteomes" id="UP000070093"/>
    </source>
</evidence>
<dbReference type="eggNOG" id="ENOG5033G4P">
    <property type="taxonomic scope" value="Bacteria"/>
</dbReference>
<dbReference type="NCBIfam" id="NF033852">
    <property type="entry name" value="fulvocin_rel"/>
    <property type="match status" value="1"/>
</dbReference>
<dbReference type="PATRIC" id="fig|28125.4.peg.379"/>
<reference evidence="2 3" key="1">
    <citation type="submission" date="2016-02" db="EMBL/GenBank/DDBJ databases">
        <authorList>
            <person name="Wen L."/>
            <person name="He K."/>
            <person name="Yang H."/>
        </authorList>
    </citation>
    <scope>NUCLEOTIDE SEQUENCE [LARGE SCALE GENOMIC DNA]</scope>
    <source>
        <strain evidence="2 3">GED7880</strain>
    </source>
</reference>